<dbReference type="RefSeq" id="XP_060291431.1">
    <property type="nucleotide sequence ID" value="XM_060435087.1"/>
</dbReference>
<dbReference type="GeneID" id="85318357"/>
<name>A0AA39ZZ57_9PEZI</name>
<evidence type="ECO:0000313" key="2">
    <source>
        <dbReference type="EMBL" id="KAK0706337.1"/>
    </source>
</evidence>
<protein>
    <submittedName>
        <fullName evidence="2">Uncharacterized protein</fullName>
    </submittedName>
</protein>
<organism evidence="2 3">
    <name type="scientific">Lasiosphaeria miniovina</name>
    <dbReference type="NCBI Taxonomy" id="1954250"/>
    <lineage>
        <taxon>Eukaryota</taxon>
        <taxon>Fungi</taxon>
        <taxon>Dikarya</taxon>
        <taxon>Ascomycota</taxon>
        <taxon>Pezizomycotina</taxon>
        <taxon>Sordariomycetes</taxon>
        <taxon>Sordariomycetidae</taxon>
        <taxon>Sordariales</taxon>
        <taxon>Lasiosphaeriaceae</taxon>
        <taxon>Lasiosphaeria</taxon>
    </lineage>
</organism>
<feature type="compositionally biased region" description="Low complexity" evidence="1">
    <location>
        <begin position="238"/>
        <end position="274"/>
    </location>
</feature>
<keyword evidence="3" id="KW-1185">Reference proteome</keyword>
<feature type="region of interest" description="Disordered" evidence="1">
    <location>
        <begin position="238"/>
        <end position="277"/>
    </location>
</feature>
<evidence type="ECO:0000256" key="1">
    <source>
        <dbReference type="SAM" id="MobiDB-lite"/>
    </source>
</evidence>
<reference evidence="2" key="1">
    <citation type="submission" date="2023-06" db="EMBL/GenBank/DDBJ databases">
        <title>Genome-scale phylogeny and comparative genomics of the fungal order Sordariales.</title>
        <authorList>
            <consortium name="Lawrence Berkeley National Laboratory"/>
            <person name="Hensen N."/>
            <person name="Bonometti L."/>
            <person name="Westerberg I."/>
            <person name="Brannstrom I.O."/>
            <person name="Guillou S."/>
            <person name="Cros-Aarteil S."/>
            <person name="Calhoun S."/>
            <person name="Haridas S."/>
            <person name="Kuo A."/>
            <person name="Mondo S."/>
            <person name="Pangilinan J."/>
            <person name="Riley R."/>
            <person name="LaButti K."/>
            <person name="Andreopoulos B."/>
            <person name="Lipzen A."/>
            <person name="Chen C."/>
            <person name="Yanf M."/>
            <person name="Daum C."/>
            <person name="Ng V."/>
            <person name="Clum A."/>
            <person name="Steindorff A."/>
            <person name="Ohm R."/>
            <person name="Martin F."/>
            <person name="Silar P."/>
            <person name="Natvig D."/>
            <person name="Lalanne C."/>
            <person name="Gautier V."/>
            <person name="Ament-velasquez S.L."/>
            <person name="Kruys A."/>
            <person name="Hutchinson M.I."/>
            <person name="Powell A.J."/>
            <person name="Barry K."/>
            <person name="Miller A.N."/>
            <person name="Grigoriev I.V."/>
            <person name="Debuchy R."/>
            <person name="Gladieux P."/>
            <person name="Thoren M.H."/>
            <person name="Johannesson H."/>
        </authorList>
    </citation>
    <scope>NUCLEOTIDE SEQUENCE</scope>
    <source>
        <strain evidence="2">SMH2392-1A</strain>
    </source>
</reference>
<dbReference type="AlphaFoldDB" id="A0AA39ZZ57"/>
<dbReference type="Proteomes" id="UP001172101">
    <property type="component" value="Unassembled WGS sequence"/>
</dbReference>
<evidence type="ECO:0000313" key="3">
    <source>
        <dbReference type="Proteomes" id="UP001172101"/>
    </source>
</evidence>
<gene>
    <name evidence="2" type="ORF">B0T26DRAFT_447785</name>
</gene>
<dbReference type="EMBL" id="JAUIRO010000007">
    <property type="protein sequence ID" value="KAK0706337.1"/>
    <property type="molecule type" value="Genomic_DNA"/>
</dbReference>
<feature type="compositionally biased region" description="Polar residues" evidence="1">
    <location>
        <begin position="136"/>
        <end position="148"/>
    </location>
</feature>
<proteinExistence type="predicted"/>
<accession>A0AA39ZZ57</accession>
<sequence length="299" mass="31362">MACSAAVPQCAEALNLCASHCAARGLGRSASPAAHAPAALLIPRAMLRVVIRVPAERENHRKRLRVDATDKAFFFFPRPRPHVRQYCNVQGKLLSPGRRAVPSPAAFSLKGKTSRVFSRVLARLCHSVSLQSFQKDSSATSNYPRQYNTPPPPPPQKKKLSEKLSTFKMQIKTSLLLSALLGLGMAKDVVSTSSLPTGTATALALSSASSSASTTFSRASNSTTLIRSVFSNSTITTRYSNSTTTSSTPATISVGPTTTPALPPTTTSAAATTTRSSGAGRSDFGVAILGLAMAANLAI</sequence>
<comment type="caution">
    <text evidence="2">The sequence shown here is derived from an EMBL/GenBank/DDBJ whole genome shotgun (WGS) entry which is preliminary data.</text>
</comment>
<feature type="region of interest" description="Disordered" evidence="1">
    <location>
        <begin position="136"/>
        <end position="161"/>
    </location>
</feature>